<comment type="pathway">
    <text evidence="2 12">One-carbon metabolism; tetrahydrofolate interconversion.</text>
</comment>
<keyword evidence="9" id="KW-0486">Methionine biosynthesis</keyword>
<dbReference type="PANTHER" id="PTHR45754">
    <property type="entry name" value="METHYLENETETRAHYDROFOLATE REDUCTASE"/>
    <property type="match status" value="1"/>
</dbReference>
<keyword evidence="6 12" id="KW-0274">FAD</keyword>
<evidence type="ECO:0000313" key="13">
    <source>
        <dbReference type="EMBL" id="RYU96365.1"/>
    </source>
</evidence>
<dbReference type="AlphaFoldDB" id="A0A4Q5M2M5"/>
<dbReference type="NCBIfam" id="TIGR00676">
    <property type="entry name" value="fadh2"/>
    <property type="match status" value="1"/>
</dbReference>
<gene>
    <name evidence="13" type="primary">metF</name>
    <name evidence="13" type="ORF">EWM59_07580</name>
</gene>
<evidence type="ECO:0000256" key="6">
    <source>
        <dbReference type="ARBA" id="ARBA00022827"/>
    </source>
</evidence>
<evidence type="ECO:0000256" key="9">
    <source>
        <dbReference type="ARBA" id="ARBA00023167"/>
    </source>
</evidence>
<evidence type="ECO:0000256" key="4">
    <source>
        <dbReference type="ARBA" id="ARBA00022605"/>
    </source>
</evidence>
<dbReference type="OrthoDB" id="9812555at2"/>
<evidence type="ECO:0000256" key="7">
    <source>
        <dbReference type="ARBA" id="ARBA00023002"/>
    </source>
</evidence>
<evidence type="ECO:0000256" key="10">
    <source>
        <dbReference type="ARBA" id="ARBA00034478"/>
    </source>
</evidence>
<keyword evidence="7 12" id="KW-0560">Oxidoreductase</keyword>
<dbReference type="UniPathway" id="UPA00193"/>
<proteinExistence type="inferred from homology"/>
<evidence type="ECO:0000256" key="1">
    <source>
        <dbReference type="ARBA" id="ARBA00001974"/>
    </source>
</evidence>
<dbReference type="GO" id="GO:0071949">
    <property type="term" value="F:FAD binding"/>
    <property type="evidence" value="ECO:0007669"/>
    <property type="project" value="TreeGrafter"/>
</dbReference>
<dbReference type="GO" id="GO:0106312">
    <property type="term" value="F:methylenetetrahydrofolate reductase (NADH) activity"/>
    <property type="evidence" value="ECO:0007669"/>
    <property type="project" value="UniProtKB-EC"/>
</dbReference>
<evidence type="ECO:0000256" key="11">
    <source>
        <dbReference type="ARBA" id="ARBA00048628"/>
    </source>
</evidence>
<accession>A0A4Q5M2M5</accession>
<comment type="cofactor">
    <cofactor evidence="1 12">
        <name>FAD</name>
        <dbReference type="ChEBI" id="CHEBI:57692"/>
    </cofactor>
</comment>
<dbReference type="EC" id="1.5.1.54" evidence="12"/>
<dbReference type="RefSeq" id="WP_130020346.1">
    <property type="nucleotide sequence ID" value="NZ_SEWF01000008.1"/>
</dbReference>
<dbReference type="CDD" id="cd00537">
    <property type="entry name" value="MTHFR"/>
    <property type="match status" value="1"/>
</dbReference>
<dbReference type="SUPFAM" id="SSF51730">
    <property type="entry name" value="FAD-linked oxidoreductase"/>
    <property type="match status" value="1"/>
</dbReference>
<comment type="pathway">
    <text evidence="10">Amino-acid biosynthesis; L-methionine biosynthesis via de novo pathway.</text>
</comment>
<keyword evidence="5 12" id="KW-0285">Flavoprotein</keyword>
<name>A0A4Q5M2M5_9BACT</name>
<protein>
    <recommendedName>
        <fullName evidence="12">Methylenetetrahydrofolate reductase</fullName>
        <ecNumber evidence="12">1.5.1.54</ecNumber>
    </recommendedName>
</protein>
<dbReference type="Proteomes" id="UP000293162">
    <property type="component" value="Unassembled WGS sequence"/>
</dbReference>
<comment type="similarity">
    <text evidence="3 12">Belongs to the methylenetetrahydrofolate reductase family.</text>
</comment>
<evidence type="ECO:0000256" key="3">
    <source>
        <dbReference type="ARBA" id="ARBA00006743"/>
    </source>
</evidence>
<evidence type="ECO:0000256" key="2">
    <source>
        <dbReference type="ARBA" id="ARBA00004777"/>
    </source>
</evidence>
<dbReference type="GO" id="GO:0005829">
    <property type="term" value="C:cytosol"/>
    <property type="evidence" value="ECO:0007669"/>
    <property type="project" value="InterPro"/>
</dbReference>
<keyword evidence="4" id="KW-0028">Amino-acid biosynthesis</keyword>
<dbReference type="Gene3D" id="3.20.20.220">
    <property type="match status" value="1"/>
</dbReference>
<organism evidence="13 14">
    <name type="scientific">Emticicia agri</name>
    <dbReference type="NCBI Taxonomy" id="2492393"/>
    <lineage>
        <taxon>Bacteria</taxon>
        <taxon>Pseudomonadati</taxon>
        <taxon>Bacteroidota</taxon>
        <taxon>Cytophagia</taxon>
        <taxon>Cytophagales</taxon>
        <taxon>Leadbetterellaceae</taxon>
        <taxon>Emticicia</taxon>
    </lineage>
</organism>
<keyword evidence="14" id="KW-1185">Reference proteome</keyword>
<dbReference type="InterPro" id="IPR029041">
    <property type="entry name" value="FAD-linked_oxidoreductase-like"/>
</dbReference>
<dbReference type="GO" id="GO:0035999">
    <property type="term" value="P:tetrahydrofolate interconversion"/>
    <property type="evidence" value="ECO:0007669"/>
    <property type="project" value="UniProtKB-UniPathway"/>
</dbReference>
<evidence type="ECO:0000256" key="12">
    <source>
        <dbReference type="RuleBase" id="RU003862"/>
    </source>
</evidence>
<dbReference type="Pfam" id="PF02219">
    <property type="entry name" value="MTHFR"/>
    <property type="match status" value="1"/>
</dbReference>
<dbReference type="PANTHER" id="PTHR45754:SF3">
    <property type="entry name" value="METHYLENETETRAHYDROFOLATE REDUCTASE (NADPH)"/>
    <property type="match status" value="1"/>
</dbReference>
<evidence type="ECO:0000256" key="8">
    <source>
        <dbReference type="ARBA" id="ARBA00023027"/>
    </source>
</evidence>
<dbReference type="InterPro" id="IPR004620">
    <property type="entry name" value="MTHF_reductase_bac"/>
</dbReference>
<comment type="caution">
    <text evidence="13">The sequence shown here is derived from an EMBL/GenBank/DDBJ whole genome shotgun (WGS) entry which is preliminary data.</text>
</comment>
<evidence type="ECO:0000313" key="14">
    <source>
        <dbReference type="Proteomes" id="UP000293162"/>
    </source>
</evidence>
<comment type="catalytic activity">
    <reaction evidence="11">
        <text>(6S)-5-methyl-5,6,7,8-tetrahydrofolate + NAD(+) = (6R)-5,10-methylene-5,6,7,8-tetrahydrofolate + NADH + H(+)</text>
        <dbReference type="Rhea" id="RHEA:19821"/>
        <dbReference type="ChEBI" id="CHEBI:15378"/>
        <dbReference type="ChEBI" id="CHEBI:15636"/>
        <dbReference type="ChEBI" id="CHEBI:18608"/>
        <dbReference type="ChEBI" id="CHEBI:57540"/>
        <dbReference type="ChEBI" id="CHEBI:57945"/>
        <dbReference type="EC" id="1.5.1.54"/>
    </reaction>
    <physiologicalReaction direction="right-to-left" evidence="11">
        <dbReference type="Rhea" id="RHEA:19823"/>
    </physiologicalReaction>
</comment>
<sequence length="319" mass="36193">MAKVTEHLSNTQGKPVFSIEIIPPVKGSNIDDLLKSIEPMMELKPPFIDVTFHREEYILKNLPDGGSKEIKIRKRPGTVGICASILHKFNIDPVPHVLCGGFTKEETEDLLIDLNYLGIENVLALRGDYARPYNSFKAKKDGHFYANELVGQINDMNNGKYLHEEAEYLNASNFCIGVAAYPEKHFEAPDLDQDIENLKRKIAAGADYVVTQMFFDNQKYFDFVNRCRAEGITIPIIPGLKVLATKKQLDVLPKLFYLDMPEAFRKEVMACENDKHAKQLGIEWCVQQCRELIDFGVPALHFYTMSKSDTTLAVARQVF</sequence>
<dbReference type="InterPro" id="IPR003171">
    <property type="entry name" value="Mehydrof_redctse-like"/>
</dbReference>
<dbReference type="GO" id="GO:0009086">
    <property type="term" value="P:methionine biosynthetic process"/>
    <property type="evidence" value="ECO:0007669"/>
    <property type="project" value="UniProtKB-KW"/>
</dbReference>
<keyword evidence="8" id="KW-0520">NAD</keyword>
<dbReference type="EMBL" id="SEWF01000008">
    <property type="protein sequence ID" value="RYU96365.1"/>
    <property type="molecule type" value="Genomic_DNA"/>
</dbReference>
<reference evidence="13 14" key="1">
    <citation type="submission" date="2019-02" db="EMBL/GenBank/DDBJ databases">
        <title>Bacterial novel species Emticicia sp. 17J42-9 isolated from soil.</title>
        <authorList>
            <person name="Jung H.-Y."/>
        </authorList>
    </citation>
    <scope>NUCLEOTIDE SEQUENCE [LARGE SCALE GENOMIC DNA]</scope>
    <source>
        <strain evidence="13 14">17J42-9</strain>
    </source>
</reference>
<evidence type="ECO:0000256" key="5">
    <source>
        <dbReference type="ARBA" id="ARBA00022630"/>
    </source>
</evidence>